<protein>
    <submittedName>
        <fullName evidence="2">Glycosyl transferase family 2</fullName>
    </submittedName>
</protein>
<proteinExistence type="predicted"/>
<dbReference type="Pfam" id="PF00535">
    <property type="entry name" value="Glycos_transf_2"/>
    <property type="match status" value="1"/>
</dbReference>
<sequence>MISSVVLTHNDEATIAKTLGSLTWCEEILIIDDGSTDNTLSITRKFTSKIFKHPLDNDFAAQRNFGLSKAKNEWVLFIDSDEIVSPALAKEIREIAAPRQLAGTRNDNTVGYFIKRRDIMWGRELRHGEQGRMKLLRLAKRDTGKWIRPVHEVWDIKGATLELQHPVLHFPHSSVAQYLGEINRYSTLNARYLYAQKIHVTWWQIVAYPLAKFFLNYFLRLGFLDGTAGAQVAIMMSMHSFLTRAKLWQLWDKRV</sequence>
<evidence type="ECO:0000259" key="1">
    <source>
        <dbReference type="Pfam" id="PF00535"/>
    </source>
</evidence>
<dbReference type="InterPro" id="IPR029044">
    <property type="entry name" value="Nucleotide-diphossugar_trans"/>
</dbReference>
<feature type="domain" description="Glycosyltransferase 2-like" evidence="1">
    <location>
        <begin position="5"/>
        <end position="121"/>
    </location>
</feature>
<keyword evidence="2" id="KW-0808">Transferase</keyword>
<organism evidence="2 3">
    <name type="scientific">Candidatus Gottesmanbacteria bacterium GW2011_GWA2_47_9</name>
    <dbReference type="NCBI Taxonomy" id="1618445"/>
    <lineage>
        <taxon>Bacteria</taxon>
        <taxon>Candidatus Gottesmaniibacteriota</taxon>
    </lineage>
</organism>
<comment type="caution">
    <text evidence="2">The sequence shown here is derived from an EMBL/GenBank/DDBJ whole genome shotgun (WGS) entry which is preliminary data.</text>
</comment>
<evidence type="ECO:0000313" key="3">
    <source>
        <dbReference type="Proteomes" id="UP000034739"/>
    </source>
</evidence>
<dbReference type="PANTHER" id="PTHR43630">
    <property type="entry name" value="POLY-BETA-1,6-N-ACETYL-D-GLUCOSAMINE SYNTHASE"/>
    <property type="match status" value="1"/>
</dbReference>
<dbReference type="GO" id="GO:0016740">
    <property type="term" value="F:transferase activity"/>
    <property type="evidence" value="ECO:0007669"/>
    <property type="project" value="UniProtKB-KW"/>
</dbReference>
<dbReference type="Proteomes" id="UP000034739">
    <property type="component" value="Unassembled WGS sequence"/>
</dbReference>
<dbReference type="AlphaFoldDB" id="A0A0G1WDE9"/>
<name>A0A0G1WDE9_9BACT</name>
<dbReference type="Gene3D" id="3.90.550.10">
    <property type="entry name" value="Spore Coat Polysaccharide Biosynthesis Protein SpsA, Chain A"/>
    <property type="match status" value="1"/>
</dbReference>
<dbReference type="InterPro" id="IPR001173">
    <property type="entry name" value="Glyco_trans_2-like"/>
</dbReference>
<dbReference type="SUPFAM" id="SSF53448">
    <property type="entry name" value="Nucleotide-diphospho-sugar transferases"/>
    <property type="match status" value="1"/>
</dbReference>
<dbReference type="CDD" id="cd02511">
    <property type="entry name" value="Beta4Glucosyltransferase"/>
    <property type="match status" value="1"/>
</dbReference>
<gene>
    <name evidence="2" type="ORF">UY16_C0008G0010</name>
</gene>
<reference evidence="2 3" key="1">
    <citation type="journal article" date="2015" name="Nature">
        <title>rRNA introns, odd ribosomes, and small enigmatic genomes across a large radiation of phyla.</title>
        <authorList>
            <person name="Brown C.T."/>
            <person name="Hug L.A."/>
            <person name="Thomas B.C."/>
            <person name="Sharon I."/>
            <person name="Castelle C.J."/>
            <person name="Singh A."/>
            <person name="Wilkins M.J."/>
            <person name="Williams K.H."/>
            <person name="Banfield J.F."/>
        </authorList>
    </citation>
    <scope>NUCLEOTIDE SEQUENCE [LARGE SCALE GENOMIC DNA]</scope>
</reference>
<accession>A0A0G1WDE9</accession>
<dbReference type="PANTHER" id="PTHR43630:SF2">
    <property type="entry name" value="GLYCOSYLTRANSFERASE"/>
    <property type="match status" value="1"/>
</dbReference>
<evidence type="ECO:0000313" key="2">
    <source>
        <dbReference type="EMBL" id="KKU88363.1"/>
    </source>
</evidence>
<dbReference type="EMBL" id="LCOY01000008">
    <property type="protein sequence ID" value="KKU88363.1"/>
    <property type="molecule type" value="Genomic_DNA"/>
</dbReference>